<dbReference type="GO" id="GO:0050660">
    <property type="term" value="F:flavin adenine dinucleotide binding"/>
    <property type="evidence" value="ECO:0007669"/>
    <property type="project" value="InterPro"/>
</dbReference>
<dbReference type="Gene3D" id="3.30.560.10">
    <property type="entry name" value="Glucose Oxidase, domain 3"/>
    <property type="match status" value="1"/>
</dbReference>
<dbReference type="InterPro" id="IPR007867">
    <property type="entry name" value="GMC_OxRtase_C"/>
</dbReference>
<dbReference type="InterPro" id="IPR012132">
    <property type="entry name" value="GMC_OxRdtase"/>
</dbReference>
<dbReference type="Pfam" id="PF00732">
    <property type="entry name" value="GMC_oxred_N"/>
    <property type="match status" value="1"/>
</dbReference>
<dbReference type="InterPro" id="IPR036188">
    <property type="entry name" value="FAD/NAD-bd_sf"/>
</dbReference>
<keyword evidence="10" id="KW-1185">Reference proteome</keyword>
<dbReference type="AlphaFoldDB" id="A0AAD7GJ98"/>
<feature type="active site" description="Proton acceptor" evidence="5">
    <location>
        <position position="552"/>
    </location>
</feature>
<comment type="similarity">
    <text evidence="2">Belongs to the GMC oxidoreductase family.</text>
</comment>
<accession>A0AAD7GJ98</accession>
<feature type="active site" description="Proton donor" evidence="5">
    <location>
        <position position="508"/>
    </location>
</feature>
<keyword evidence="3" id="KW-0285">Flavoprotein</keyword>
<evidence type="ECO:0000313" key="9">
    <source>
        <dbReference type="EMBL" id="KAJ7693407.1"/>
    </source>
</evidence>
<dbReference type="Gene3D" id="3.50.50.60">
    <property type="entry name" value="FAD/NAD(P)-binding domain"/>
    <property type="match status" value="1"/>
</dbReference>
<dbReference type="Pfam" id="PF05199">
    <property type="entry name" value="GMC_oxred_C"/>
    <property type="match status" value="1"/>
</dbReference>
<evidence type="ECO:0000313" key="10">
    <source>
        <dbReference type="Proteomes" id="UP001221757"/>
    </source>
</evidence>
<keyword evidence="4 6" id="KW-0274">FAD</keyword>
<proteinExistence type="inferred from homology"/>
<dbReference type="SUPFAM" id="SSF51905">
    <property type="entry name" value="FAD/NAD(P)-binding domain"/>
    <property type="match status" value="1"/>
</dbReference>
<dbReference type="PROSITE" id="PS00624">
    <property type="entry name" value="GMC_OXRED_2"/>
    <property type="match status" value="1"/>
</dbReference>
<evidence type="ECO:0000256" key="2">
    <source>
        <dbReference type="ARBA" id="ARBA00010790"/>
    </source>
</evidence>
<feature type="binding site" evidence="6">
    <location>
        <position position="101"/>
    </location>
    <ligand>
        <name>FAD</name>
        <dbReference type="ChEBI" id="CHEBI:57692"/>
    </ligand>
</feature>
<feature type="binding site" evidence="6">
    <location>
        <position position="249"/>
    </location>
    <ligand>
        <name>FAD</name>
        <dbReference type="ChEBI" id="CHEBI:57692"/>
    </ligand>
</feature>
<comment type="cofactor">
    <cofactor evidence="1 6">
        <name>FAD</name>
        <dbReference type="ChEBI" id="CHEBI:57692"/>
    </cofactor>
</comment>
<protein>
    <submittedName>
        <fullName evidence="9">Alcohol oxidase</fullName>
    </submittedName>
</protein>
<feature type="chain" id="PRO_5042042114" evidence="7">
    <location>
        <begin position="23"/>
        <end position="574"/>
    </location>
</feature>
<evidence type="ECO:0000256" key="6">
    <source>
        <dbReference type="PIRSR" id="PIRSR000137-2"/>
    </source>
</evidence>
<dbReference type="EMBL" id="JARKIE010000046">
    <property type="protein sequence ID" value="KAJ7693407.1"/>
    <property type="molecule type" value="Genomic_DNA"/>
</dbReference>
<organism evidence="9 10">
    <name type="scientific">Mycena rosella</name>
    <name type="common">Pink bonnet</name>
    <name type="synonym">Agaricus rosellus</name>
    <dbReference type="NCBI Taxonomy" id="1033263"/>
    <lineage>
        <taxon>Eukaryota</taxon>
        <taxon>Fungi</taxon>
        <taxon>Dikarya</taxon>
        <taxon>Basidiomycota</taxon>
        <taxon>Agaricomycotina</taxon>
        <taxon>Agaricomycetes</taxon>
        <taxon>Agaricomycetidae</taxon>
        <taxon>Agaricales</taxon>
        <taxon>Marasmiineae</taxon>
        <taxon>Mycenaceae</taxon>
        <taxon>Mycena</taxon>
    </lineage>
</organism>
<feature type="domain" description="Glucose-methanol-choline oxidoreductase N-terminal" evidence="8">
    <location>
        <begin position="287"/>
        <end position="301"/>
    </location>
</feature>
<evidence type="ECO:0000256" key="4">
    <source>
        <dbReference type="ARBA" id="ARBA00022827"/>
    </source>
</evidence>
<dbReference type="PIRSF" id="PIRSF000137">
    <property type="entry name" value="Alcohol_oxidase"/>
    <property type="match status" value="1"/>
</dbReference>
<dbReference type="PANTHER" id="PTHR11552:SF147">
    <property type="entry name" value="CHOLINE DEHYDROGENASE, MITOCHONDRIAL"/>
    <property type="match status" value="1"/>
</dbReference>
<name>A0AAD7GJ98_MYCRO</name>
<feature type="signal peptide" evidence="7">
    <location>
        <begin position="1"/>
        <end position="22"/>
    </location>
</feature>
<dbReference type="Proteomes" id="UP001221757">
    <property type="component" value="Unassembled WGS sequence"/>
</dbReference>
<comment type="caution">
    <text evidence="9">The sequence shown here is derived from an EMBL/GenBank/DDBJ whole genome shotgun (WGS) entry which is preliminary data.</text>
</comment>
<evidence type="ECO:0000256" key="1">
    <source>
        <dbReference type="ARBA" id="ARBA00001974"/>
    </source>
</evidence>
<evidence type="ECO:0000256" key="3">
    <source>
        <dbReference type="ARBA" id="ARBA00022630"/>
    </source>
</evidence>
<evidence type="ECO:0000256" key="5">
    <source>
        <dbReference type="PIRSR" id="PIRSR000137-1"/>
    </source>
</evidence>
<evidence type="ECO:0000259" key="8">
    <source>
        <dbReference type="PROSITE" id="PS00624"/>
    </source>
</evidence>
<sequence length="574" mass="61329">MACQRLTFIFVLALSILNLTFDFIVVGGGTAGNVVANRLSENPSHSVLVLEAGGSNFGVLDIIVPFFGTRATPNTPQDWNYTTTPQTALNGRSLPYPRGFVLGGSSSVNYMVYTRGSKEDFDRYAEVGGDSGWTWNNLVPYMKKNERFVGASDHHNTTGQFDPPVHGFSGITSVSLAGCPSPIDSRVIQATTQFKEFPFNLDMNSGSTLGMGWGQSTISNGSRSSSATSYLAPHFLARSNLYVLLNARVTRLLPTAAGVFRTVEYLQDLNGTPFTSTATKEIILSAGSVGTPNILLHSGIGNTTTLISLGITPLVNLPSVGQNLSDHTLLMVSYFVNSTDTWETWERNATMAAELLDQWNATHTGHLTNLPLNHLGFFRIPTLVNQYRDPASGPNTSHYELIVSNGLFGPPPPTGNFMTISCAVVAPAARGSVTLSSSNVLAAPIINPNHLGVDVDFFIMREAVKSAMRFASAPAWAGYVISPVDIKLNSTDAELDAFIRANAGTVFHPAGSASMSPKGATWGVVDPDLRVKGVSGLRVVDLSVVPFIPAAHTQAAAYIIAERAADLIKAAWGK</sequence>
<feature type="binding site" evidence="6">
    <location>
        <begin position="109"/>
        <end position="112"/>
    </location>
    <ligand>
        <name>FAD</name>
        <dbReference type="ChEBI" id="CHEBI:57692"/>
    </ligand>
</feature>
<dbReference type="PANTHER" id="PTHR11552">
    <property type="entry name" value="GLUCOSE-METHANOL-CHOLINE GMC OXIDOREDUCTASE"/>
    <property type="match status" value="1"/>
</dbReference>
<reference evidence="9" key="1">
    <citation type="submission" date="2023-03" db="EMBL/GenBank/DDBJ databases">
        <title>Massive genome expansion in bonnet fungi (Mycena s.s.) driven by repeated elements and novel gene families across ecological guilds.</title>
        <authorList>
            <consortium name="Lawrence Berkeley National Laboratory"/>
            <person name="Harder C.B."/>
            <person name="Miyauchi S."/>
            <person name="Viragh M."/>
            <person name="Kuo A."/>
            <person name="Thoen E."/>
            <person name="Andreopoulos B."/>
            <person name="Lu D."/>
            <person name="Skrede I."/>
            <person name="Drula E."/>
            <person name="Henrissat B."/>
            <person name="Morin E."/>
            <person name="Kohler A."/>
            <person name="Barry K."/>
            <person name="LaButti K."/>
            <person name="Morin E."/>
            <person name="Salamov A."/>
            <person name="Lipzen A."/>
            <person name="Mereny Z."/>
            <person name="Hegedus B."/>
            <person name="Baldrian P."/>
            <person name="Stursova M."/>
            <person name="Weitz H."/>
            <person name="Taylor A."/>
            <person name="Grigoriev I.V."/>
            <person name="Nagy L.G."/>
            <person name="Martin F."/>
            <person name="Kauserud H."/>
        </authorList>
    </citation>
    <scope>NUCLEOTIDE SEQUENCE</scope>
    <source>
        <strain evidence="9">CBHHK067</strain>
    </source>
</reference>
<evidence type="ECO:0000256" key="7">
    <source>
        <dbReference type="SAM" id="SignalP"/>
    </source>
</evidence>
<dbReference type="GO" id="GO:0016614">
    <property type="term" value="F:oxidoreductase activity, acting on CH-OH group of donors"/>
    <property type="evidence" value="ECO:0007669"/>
    <property type="project" value="InterPro"/>
</dbReference>
<dbReference type="SUPFAM" id="SSF54373">
    <property type="entry name" value="FAD-linked reductases, C-terminal domain"/>
    <property type="match status" value="1"/>
</dbReference>
<keyword evidence="7" id="KW-0732">Signal</keyword>
<dbReference type="InterPro" id="IPR000172">
    <property type="entry name" value="GMC_OxRdtase_N"/>
</dbReference>
<gene>
    <name evidence="9" type="ORF">B0H17DRAFT_501418</name>
</gene>